<keyword evidence="1" id="KW-0472">Membrane</keyword>
<sequence length="551" mass="60620">MSIYEGDRIQIEQGRGNYLNGVILPADEQSLGMHHEPGLSLVANSNGGLYFILDRDNIQRYVMFAPGQNSFVVEFEEGPTPIHYDPRMDQFRIDDPLGGSFVSTNDELYQDGEEDEEFPLILDHMDHPIQVNFNDGDLEWESDLFLDEETGRYVVHDWQGRAMYTDISYTKAGRIYSLTYEYLDSTPQLVHHDVPFQAQQLQMHRYQVDNGAEVHQTRELTRMATTMMAIAGVIIAVIMAYQLLTTMNLTPADVMSDISFNRNTQIIADSTLNAPMVATPIPPPSTIPANNAEYTSQDNLQGIMSLAQRVSAHLNSTYGYTVPWEVTWALLQNETTGRCAPSHAEYHRYRSGTVATLGSATTFGSVNIYGDSCTGDPNQTAMAQDANRLAGQIRGVAQFSTGLAESLVQGTMYNDINFDTAEMFASCTQSLGINDRTGRTENDVSVSGGQLISPQLQPVVSRAIVGDSTCLAAINAAVIAARGHGGGSLLSESGWHNADGTINRGVLDTVGARYHGACTYTYQTESGPVYAPYCDQIWGLVNFAQQNYPTE</sequence>
<reference evidence="2" key="2">
    <citation type="journal article" date="2021" name="Microbiome">
        <title>Successional dynamics and alternative stable states in a saline activated sludge microbial community over 9 years.</title>
        <authorList>
            <person name="Wang Y."/>
            <person name="Ye J."/>
            <person name="Ju F."/>
            <person name="Liu L."/>
            <person name="Boyd J.A."/>
            <person name="Deng Y."/>
            <person name="Parks D.H."/>
            <person name="Jiang X."/>
            <person name="Yin X."/>
            <person name="Woodcroft B.J."/>
            <person name="Tyson G.W."/>
            <person name="Hugenholtz P."/>
            <person name="Polz M.F."/>
            <person name="Zhang T."/>
        </authorList>
    </citation>
    <scope>NUCLEOTIDE SEQUENCE</scope>
    <source>
        <strain evidence="2">HKST-UBA14</strain>
    </source>
</reference>
<reference evidence="2" key="1">
    <citation type="submission" date="2020-04" db="EMBL/GenBank/DDBJ databases">
        <authorList>
            <person name="Zhang T."/>
        </authorList>
    </citation>
    <scope>NUCLEOTIDE SEQUENCE</scope>
    <source>
        <strain evidence="2">HKST-UBA14</strain>
    </source>
</reference>
<feature type="transmembrane region" description="Helical" evidence="1">
    <location>
        <begin position="224"/>
        <end position="244"/>
    </location>
</feature>
<accession>A0A955RIX8</accession>
<organism evidence="2 3">
    <name type="scientific">Candidatus Dojkabacteria bacterium</name>
    <dbReference type="NCBI Taxonomy" id="2099670"/>
    <lineage>
        <taxon>Bacteria</taxon>
        <taxon>Candidatus Dojkabacteria</taxon>
    </lineage>
</organism>
<proteinExistence type="predicted"/>
<dbReference type="EMBL" id="JAGQLK010000040">
    <property type="protein sequence ID" value="MCA9383217.1"/>
    <property type="molecule type" value="Genomic_DNA"/>
</dbReference>
<protein>
    <submittedName>
        <fullName evidence="2">Uncharacterized protein</fullName>
    </submittedName>
</protein>
<keyword evidence="1" id="KW-1133">Transmembrane helix</keyword>
<keyword evidence="1" id="KW-0812">Transmembrane</keyword>
<evidence type="ECO:0000256" key="1">
    <source>
        <dbReference type="SAM" id="Phobius"/>
    </source>
</evidence>
<evidence type="ECO:0000313" key="2">
    <source>
        <dbReference type="EMBL" id="MCA9383217.1"/>
    </source>
</evidence>
<evidence type="ECO:0000313" key="3">
    <source>
        <dbReference type="Proteomes" id="UP000783287"/>
    </source>
</evidence>
<dbReference type="AlphaFoldDB" id="A0A955RIX8"/>
<dbReference type="Proteomes" id="UP000783287">
    <property type="component" value="Unassembled WGS sequence"/>
</dbReference>
<comment type="caution">
    <text evidence="2">The sequence shown here is derived from an EMBL/GenBank/DDBJ whole genome shotgun (WGS) entry which is preliminary data.</text>
</comment>
<name>A0A955RIX8_9BACT</name>
<gene>
    <name evidence="2" type="ORF">KC909_02525</name>
</gene>